<dbReference type="Pfam" id="PF03140">
    <property type="entry name" value="DUF247"/>
    <property type="match status" value="2"/>
</dbReference>
<keyword evidence="3" id="KW-1185">Reference proteome</keyword>
<dbReference type="Proteomes" id="UP000516437">
    <property type="component" value="Unassembled WGS sequence"/>
</dbReference>
<keyword evidence="1" id="KW-0812">Transmembrane</keyword>
<comment type="caution">
    <text evidence="2">The sequence shown here is derived from an EMBL/GenBank/DDBJ whole genome shotgun (WGS) entry which is preliminary data.</text>
</comment>
<dbReference type="InterPro" id="IPR004158">
    <property type="entry name" value="DUF247_pln"/>
</dbReference>
<dbReference type="EMBL" id="RXIC02000491">
    <property type="protein sequence ID" value="KAB1199205.1"/>
    <property type="molecule type" value="Genomic_DNA"/>
</dbReference>
<evidence type="ECO:0000256" key="1">
    <source>
        <dbReference type="SAM" id="Phobius"/>
    </source>
</evidence>
<evidence type="ECO:0000313" key="2">
    <source>
        <dbReference type="EMBL" id="KAB1199205.1"/>
    </source>
</evidence>
<name>A0A6A1UF78_9ROSI</name>
<gene>
    <name evidence="2" type="ORF">CJ030_MR0G026997</name>
</gene>
<keyword evidence="1" id="KW-1133">Transmembrane helix</keyword>
<proteinExistence type="predicted"/>
<dbReference type="PANTHER" id="PTHR31170:SF9">
    <property type="entry name" value="PROTEIN, PUTATIVE (DUF247)-RELATED"/>
    <property type="match status" value="1"/>
</dbReference>
<dbReference type="OrthoDB" id="591587at2759"/>
<dbReference type="PANTHER" id="PTHR31170">
    <property type="entry name" value="BNAC04G53230D PROTEIN"/>
    <property type="match status" value="1"/>
</dbReference>
<evidence type="ECO:0000313" key="3">
    <source>
        <dbReference type="Proteomes" id="UP000516437"/>
    </source>
</evidence>
<organism evidence="2 3">
    <name type="scientific">Morella rubra</name>
    <name type="common">Chinese bayberry</name>
    <dbReference type="NCBI Taxonomy" id="262757"/>
    <lineage>
        <taxon>Eukaryota</taxon>
        <taxon>Viridiplantae</taxon>
        <taxon>Streptophyta</taxon>
        <taxon>Embryophyta</taxon>
        <taxon>Tracheophyta</taxon>
        <taxon>Spermatophyta</taxon>
        <taxon>Magnoliopsida</taxon>
        <taxon>eudicotyledons</taxon>
        <taxon>Gunneridae</taxon>
        <taxon>Pentapetalae</taxon>
        <taxon>rosids</taxon>
        <taxon>fabids</taxon>
        <taxon>Fagales</taxon>
        <taxon>Myricaceae</taxon>
        <taxon>Morella</taxon>
    </lineage>
</organism>
<reference evidence="2 3" key="1">
    <citation type="journal article" date="2019" name="Plant Biotechnol. J.">
        <title>The red bayberry genome and genetic basis of sex determination.</title>
        <authorList>
            <person name="Jia H.M."/>
            <person name="Jia H.J."/>
            <person name="Cai Q.L."/>
            <person name="Wang Y."/>
            <person name="Zhao H.B."/>
            <person name="Yang W.F."/>
            <person name="Wang G.Y."/>
            <person name="Li Y.H."/>
            <person name="Zhan D.L."/>
            <person name="Shen Y.T."/>
            <person name="Niu Q.F."/>
            <person name="Chang L."/>
            <person name="Qiu J."/>
            <person name="Zhao L."/>
            <person name="Xie H.B."/>
            <person name="Fu W.Y."/>
            <person name="Jin J."/>
            <person name="Li X.W."/>
            <person name="Jiao Y."/>
            <person name="Zhou C.C."/>
            <person name="Tu T."/>
            <person name="Chai C.Y."/>
            <person name="Gao J.L."/>
            <person name="Fan L.J."/>
            <person name="van de Weg E."/>
            <person name="Wang J.Y."/>
            <person name="Gao Z.S."/>
        </authorList>
    </citation>
    <scope>NUCLEOTIDE SEQUENCE [LARGE SCALE GENOMIC DNA]</scope>
    <source>
        <tissue evidence="2">Leaves</tissue>
    </source>
</reference>
<protein>
    <submittedName>
        <fullName evidence="2">Uncharacterized protein</fullName>
    </submittedName>
</protein>
<sequence length="368" mass="43597">MEKIFFPTSSDSIGKEIECEQLVIDIHKQSLNPPRWPECCIYRVPNKLRKVKEEAYTPRLVSIGPFHHGQEQFRGMEIQKFRYLREFFNRTGKSYQDLSSIVEENEEQIRHCYSETIELGTTDFVNMVLLDSVFIMELFLRTYGRKNYEKDYIVGSPWFERHIKQDFLLLENQLPFNFLQKFYESAFNGNGEQDAVPSFLYLSWSYFLSNNNRPTEEERMRRILEVPKLVVDDQTEILFRNLMALEQCHYPFDTYICNYVVLLDYLITTKADVVFLVEKGIVVNRLGSSAAVTTLINKFGLEIVEVNSRYHDLIKDLNQYHENNWNRLMASLTSVYFRDFWRGSATFTGIFVLCVAFWNFLRPFVLDT</sequence>
<dbReference type="AlphaFoldDB" id="A0A6A1UF78"/>
<accession>A0A6A1UF78</accession>
<keyword evidence="1" id="KW-0472">Membrane</keyword>
<feature type="transmembrane region" description="Helical" evidence="1">
    <location>
        <begin position="340"/>
        <end position="361"/>
    </location>
</feature>